<sequence length="144" mass="15522">MSQENIALEAENMSGFREVLGFAIEEWSPGYAVITAPVQSKHMNRNGLVHGGVFASLLDSAAGLCGTYCTVPGNVRRCITISMSTQFVNAVKEGVLRVEARMVSRGRKIFFADVRITCEDKVIATGQFSLKYISGGAEDKGVAL</sequence>
<dbReference type="PANTHER" id="PTHR43240">
    <property type="entry name" value="1,4-DIHYDROXY-2-NAPHTHOYL-COA THIOESTERASE 1"/>
    <property type="match status" value="1"/>
</dbReference>
<name>A0A2T1KP33_9GAMM</name>
<dbReference type="InterPro" id="IPR029069">
    <property type="entry name" value="HotDog_dom_sf"/>
</dbReference>
<evidence type="ECO:0000313" key="4">
    <source>
        <dbReference type="Proteomes" id="UP000239866"/>
    </source>
</evidence>
<keyword evidence="1" id="KW-0378">Hydrolase</keyword>
<gene>
    <name evidence="3" type="ORF">C7H09_04965</name>
</gene>
<dbReference type="Gene3D" id="3.10.129.10">
    <property type="entry name" value="Hotdog Thioesterase"/>
    <property type="match status" value="1"/>
</dbReference>
<protein>
    <submittedName>
        <fullName evidence="3">PaaI family thioesterase</fullName>
    </submittedName>
</protein>
<dbReference type="GO" id="GO:0005829">
    <property type="term" value="C:cytosol"/>
    <property type="evidence" value="ECO:0007669"/>
    <property type="project" value="TreeGrafter"/>
</dbReference>
<reference evidence="3 4" key="1">
    <citation type="submission" date="2018-03" db="EMBL/GenBank/DDBJ databases">
        <title>Marinobacter brunus sp. nov., a marine bacterium of Gamma-proteobacteria isolated from the surface seawater of the South China Sea.</title>
        <authorList>
            <person name="Cheng H."/>
            <person name="Wu Y.-H."/>
            <person name="Xamxidin M."/>
            <person name="Xu X.-W."/>
        </authorList>
    </citation>
    <scope>NUCLEOTIDE SEQUENCE [LARGE SCALE GENOMIC DNA]</scope>
    <source>
        <strain evidence="3 4">NH169-3</strain>
    </source>
</reference>
<dbReference type="OrthoDB" id="3477511at2"/>
<dbReference type="AlphaFoldDB" id="A0A2T1KP33"/>
<dbReference type="Pfam" id="PF03061">
    <property type="entry name" value="4HBT"/>
    <property type="match status" value="1"/>
</dbReference>
<keyword evidence="4" id="KW-1185">Reference proteome</keyword>
<accession>A0A2T1KP33</accession>
<dbReference type="CDD" id="cd03443">
    <property type="entry name" value="PaaI_thioesterase"/>
    <property type="match status" value="1"/>
</dbReference>
<dbReference type="EMBL" id="PXNP01000019">
    <property type="protein sequence ID" value="PSF11911.1"/>
    <property type="molecule type" value="Genomic_DNA"/>
</dbReference>
<feature type="domain" description="Thioesterase" evidence="2">
    <location>
        <begin position="46"/>
        <end position="121"/>
    </location>
</feature>
<dbReference type="SUPFAM" id="SSF54637">
    <property type="entry name" value="Thioesterase/thiol ester dehydrase-isomerase"/>
    <property type="match status" value="1"/>
</dbReference>
<dbReference type="NCBIfam" id="TIGR00369">
    <property type="entry name" value="unchar_dom_1"/>
    <property type="match status" value="1"/>
</dbReference>
<organism evidence="3 4">
    <name type="scientific">Marinobacter fuscus</name>
    <dbReference type="NCBI Taxonomy" id="2109942"/>
    <lineage>
        <taxon>Bacteria</taxon>
        <taxon>Pseudomonadati</taxon>
        <taxon>Pseudomonadota</taxon>
        <taxon>Gammaproteobacteria</taxon>
        <taxon>Pseudomonadales</taxon>
        <taxon>Marinobacteraceae</taxon>
        <taxon>Marinobacter</taxon>
    </lineage>
</organism>
<dbReference type="GO" id="GO:0061522">
    <property type="term" value="F:1,4-dihydroxy-2-naphthoyl-CoA thioesterase activity"/>
    <property type="evidence" value="ECO:0007669"/>
    <property type="project" value="TreeGrafter"/>
</dbReference>
<dbReference type="InterPro" id="IPR006683">
    <property type="entry name" value="Thioestr_dom"/>
</dbReference>
<evidence type="ECO:0000313" key="3">
    <source>
        <dbReference type="EMBL" id="PSF11911.1"/>
    </source>
</evidence>
<evidence type="ECO:0000256" key="1">
    <source>
        <dbReference type="ARBA" id="ARBA00022801"/>
    </source>
</evidence>
<dbReference type="PANTHER" id="PTHR43240:SF1">
    <property type="entry name" value="BLR5584 PROTEIN"/>
    <property type="match status" value="1"/>
</dbReference>
<dbReference type="Proteomes" id="UP000239866">
    <property type="component" value="Unassembled WGS sequence"/>
</dbReference>
<proteinExistence type="predicted"/>
<dbReference type="InterPro" id="IPR003736">
    <property type="entry name" value="PAAI_dom"/>
</dbReference>
<comment type="caution">
    <text evidence="3">The sequence shown here is derived from an EMBL/GenBank/DDBJ whole genome shotgun (WGS) entry which is preliminary data.</text>
</comment>
<evidence type="ECO:0000259" key="2">
    <source>
        <dbReference type="Pfam" id="PF03061"/>
    </source>
</evidence>
<dbReference type="RefSeq" id="WP_106761506.1">
    <property type="nucleotide sequence ID" value="NZ_PXNP01000019.1"/>
</dbReference>